<accession>A0ABU7CRZ1</accession>
<gene>
    <name evidence="1" type="ORF">CHARACLAT_028374</name>
</gene>
<dbReference type="Proteomes" id="UP001352852">
    <property type="component" value="Unassembled WGS sequence"/>
</dbReference>
<evidence type="ECO:0000313" key="1">
    <source>
        <dbReference type="EMBL" id="MED6265716.1"/>
    </source>
</evidence>
<protein>
    <submittedName>
        <fullName evidence="1">Uncharacterized protein</fullName>
    </submittedName>
</protein>
<organism evidence="1 2">
    <name type="scientific">Characodon lateralis</name>
    <dbReference type="NCBI Taxonomy" id="208331"/>
    <lineage>
        <taxon>Eukaryota</taxon>
        <taxon>Metazoa</taxon>
        <taxon>Chordata</taxon>
        <taxon>Craniata</taxon>
        <taxon>Vertebrata</taxon>
        <taxon>Euteleostomi</taxon>
        <taxon>Actinopterygii</taxon>
        <taxon>Neopterygii</taxon>
        <taxon>Teleostei</taxon>
        <taxon>Neoteleostei</taxon>
        <taxon>Acanthomorphata</taxon>
        <taxon>Ovalentaria</taxon>
        <taxon>Atherinomorphae</taxon>
        <taxon>Cyprinodontiformes</taxon>
        <taxon>Goodeidae</taxon>
        <taxon>Characodon</taxon>
    </lineage>
</organism>
<reference evidence="1 2" key="1">
    <citation type="submission" date="2021-06" db="EMBL/GenBank/DDBJ databases">
        <authorList>
            <person name="Palmer J.M."/>
        </authorList>
    </citation>
    <scope>NUCLEOTIDE SEQUENCE [LARGE SCALE GENOMIC DNA]</scope>
    <source>
        <strain evidence="1 2">CL_MEX2019</strain>
        <tissue evidence="1">Muscle</tissue>
    </source>
</reference>
<keyword evidence="2" id="KW-1185">Reference proteome</keyword>
<name>A0ABU7CRZ1_9TELE</name>
<proteinExistence type="predicted"/>
<evidence type="ECO:0000313" key="2">
    <source>
        <dbReference type="Proteomes" id="UP001352852"/>
    </source>
</evidence>
<comment type="caution">
    <text evidence="1">The sequence shown here is derived from an EMBL/GenBank/DDBJ whole genome shotgun (WGS) entry which is preliminary data.</text>
</comment>
<sequence length="70" mass="7455">MPSEFSGVKSVCLFSQSASDASLLRTTSYGSLLLFSLTLLHRTSTIFLPISSPPLVFTSPPVGSRGGRHI</sequence>
<dbReference type="EMBL" id="JAHUTJ010003765">
    <property type="protein sequence ID" value="MED6265716.1"/>
    <property type="molecule type" value="Genomic_DNA"/>
</dbReference>